<evidence type="ECO:0000313" key="1">
    <source>
        <dbReference type="EMBL" id="KAH6929688.1"/>
    </source>
</evidence>
<reference evidence="1" key="1">
    <citation type="submission" date="2020-05" db="EMBL/GenBank/DDBJ databases">
        <title>Large-scale comparative analyses of tick genomes elucidate their genetic diversity and vector capacities.</title>
        <authorList>
            <person name="Jia N."/>
            <person name="Wang J."/>
            <person name="Shi W."/>
            <person name="Du L."/>
            <person name="Sun Y."/>
            <person name="Zhan W."/>
            <person name="Jiang J."/>
            <person name="Wang Q."/>
            <person name="Zhang B."/>
            <person name="Ji P."/>
            <person name="Sakyi L.B."/>
            <person name="Cui X."/>
            <person name="Yuan T."/>
            <person name="Jiang B."/>
            <person name="Yang W."/>
            <person name="Lam T.T.-Y."/>
            <person name="Chang Q."/>
            <person name="Ding S."/>
            <person name="Wang X."/>
            <person name="Zhu J."/>
            <person name="Ruan X."/>
            <person name="Zhao L."/>
            <person name="Wei J."/>
            <person name="Que T."/>
            <person name="Du C."/>
            <person name="Cheng J."/>
            <person name="Dai P."/>
            <person name="Han X."/>
            <person name="Huang E."/>
            <person name="Gao Y."/>
            <person name="Liu J."/>
            <person name="Shao H."/>
            <person name="Ye R."/>
            <person name="Li L."/>
            <person name="Wei W."/>
            <person name="Wang X."/>
            <person name="Wang C."/>
            <person name="Yang T."/>
            <person name="Huo Q."/>
            <person name="Li W."/>
            <person name="Guo W."/>
            <person name="Chen H."/>
            <person name="Zhou L."/>
            <person name="Ni X."/>
            <person name="Tian J."/>
            <person name="Zhou Y."/>
            <person name="Sheng Y."/>
            <person name="Liu T."/>
            <person name="Pan Y."/>
            <person name="Xia L."/>
            <person name="Li J."/>
            <person name="Zhao F."/>
            <person name="Cao W."/>
        </authorList>
    </citation>
    <scope>NUCLEOTIDE SEQUENCE</scope>
    <source>
        <strain evidence="1">Hyas-2018</strain>
    </source>
</reference>
<sequence>MDEPTSGLDPETRRAIWTLVKELRGKASILLSTHDMEEADILGDRIIVMYNGSVICWGSPSFLKNACGVGYKLRIQKVQKDFKSDEVLAVVKKATPQAALDDEKEGEVIIALNSVKRDKFPAMFKELEQGSKRLGIASIGVSLATMMDAYVR</sequence>
<dbReference type="EMBL" id="CM023485">
    <property type="protein sequence ID" value="KAH6929688.1"/>
    <property type="molecule type" value="Genomic_DNA"/>
</dbReference>
<gene>
    <name evidence="1" type="ORF">HPB50_004758</name>
</gene>
<comment type="caution">
    <text evidence="1">The sequence shown here is derived from an EMBL/GenBank/DDBJ whole genome shotgun (WGS) entry which is preliminary data.</text>
</comment>
<accession>A0ACB7S7N2</accession>
<name>A0ACB7S7N2_HYAAI</name>
<proteinExistence type="predicted"/>
<organism evidence="1 2">
    <name type="scientific">Hyalomma asiaticum</name>
    <name type="common">Tick</name>
    <dbReference type="NCBI Taxonomy" id="266040"/>
    <lineage>
        <taxon>Eukaryota</taxon>
        <taxon>Metazoa</taxon>
        <taxon>Ecdysozoa</taxon>
        <taxon>Arthropoda</taxon>
        <taxon>Chelicerata</taxon>
        <taxon>Arachnida</taxon>
        <taxon>Acari</taxon>
        <taxon>Parasitiformes</taxon>
        <taxon>Ixodida</taxon>
        <taxon>Ixodoidea</taxon>
        <taxon>Ixodidae</taxon>
        <taxon>Hyalomminae</taxon>
        <taxon>Hyalomma</taxon>
    </lineage>
</organism>
<protein>
    <submittedName>
        <fullName evidence="1">Uncharacterized protein</fullName>
    </submittedName>
</protein>
<keyword evidence="2" id="KW-1185">Reference proteome</keyword>
<dbReference type="Proteomes" id="UP000821845">
    <property type="component" value="Chromosome 5"/>
</dbReference>
<evidence type="ECO:0000313" key="2">
    <source>
        <dbReference type="Proteomes" id="UP000821845"/>
    </source>
</evidence>